<dbReference type="GO" id="GO:0003700">
    <property type="term" value="F:DNA-binding transcription factor activity"/>
    <property type="evidence" value="ECO:0007669"/>
    <property type="project" value="InterPro"/>
</dbReference>
<dbReference type="Gene3D" id="1.10.10.10">
    <property type="entry name" value="Winged helix-like DNA-binding domain superfamily/Winged helix DNA-binding domain"/>
    <property type="match status" value="1"/>
</dbReference>
<dbReference type="EMBL" id="VENJ01000009">
    <property type="protein sequence ID" value="MTJ04485.1"/>
    <property type="molecule type" value="Genomic_DNA"/>
</dbReference>
<evidence type="ECO:0000256" key="3">
    <source>
        <dbReference type="ARBA" id="ARBA00023125"/>
    </source>
</evidence>
<dbReference type="Pfam" id="PF00126">
    <property type="entry name" value="HTH_1"/>
    <property type="match status" value="1"/>
</dbReference>
<dbReference type="Gene3D" id="3.40.190.290">
    <property type="match status" value="1"/>
</dbReference>
<dbReference type="PROSITE" id="PS50931">
    <property type="entry name" value="HTH_LYSR"/>
    <property type="match status" value="1"/>
</dbReference>
<gene>
    <name evidence="6" type="ORF">FH759_07325</name>
</gene>
<dbReference type="PRINTS" id="PR00039">
    <property type="entry name" value="HTHLYSR"/>
</dbReference>
<keyword evidence="3" id="KW-0238">DNA-binding</keyword>
<dbReference type="RefSeq" id="WP_273249155.1">
    <property type="nucleotide sequence ID" value="NZ_VENJ01000009.1"/>
</dbReference>
<keyword evidence="2" id="KW-0805">Transcription regulation</keyword>
<organism evidence="6 7">
    <name type="scientific">Sediminimonas qiaohouensis</name>
    <dbReference type="NCBI Taxonomy" id="552061"/>
    <lineage>
        <taxon>Bacteria</taxon>
        <taxon>Pseudomonadati</taxon>
        <taxon>Pseudomonadota</taxon>
        <taxon>Alphaproteobacteria</taxon>
        <taxon>Rhodobacterales</taxon>
        <taxon>Roseobacteraceae</taxon>
        <taxon>Sediminimonas</taxon>
    </lineage>
</organism>
<protein>
    <submittedName>
        <fullName evidence="6">LysR family transcriptional regulator</fullName>
    </submittedName>
</protein>
<dbReference type="PANTHER" id="PTHR30537:SF3">
    <property type="entry name" value="TRANSCRIPTIONAL REGULATORY PROTEIN"/>
    <property type="match status" value="1"/>
</dbReference>
<feature type="domain" description="HTH lysR-type" evidence="5">
    <location>
        <begin position="8"/>
        <end position="65"/>
    </location>
</feature>
<dbReference type="InterPro" id="IPR036388">
    <property type="entry name" value="WH-like_DNA-bd_sf"/>
</dbReference>
<evidence type="ECO:0000256" key="1">
    <source>
        <dbReference type="ARBA" id="ARBA00009437"/>
    </source>
</evidence>
<dbReference type="GO" id="GO:0006351">
    <property type="term" value="P:DNA-templated transcription"/>
    <property type="evidence" value="ECO:0007669"/>
    <property type="project" value="TreeGrafter"/>
</dbReference>
<dbReference type="SUPFAM" id="SSF46785">
    <property type="entry name" value="Winged helix' DNA-binding domain"/>
    <property type="match status" value="1"/>
</dbReference>
<keyword evidence="4" id="KW-0804">Transcription</keyword>
<evidence type="ECO:0000259" key="5">
    <source>
        <dbReference type="PROSITE" id="PS50931"/>
    </source>
</evidence>
<evidence type="ECO:0000256" key="4">
    <source>
        <dbReference type="ARBA" id="ARBA00023163"/>
    </source>
</evidence>
<evidence type="ECO:0000313" key="7">
    <source>
        <dbReference type="Proteomes" id="UP000483078"/>
    </source>
</evidence>
<evidence type="ECO:0000313" key="6">
    <source>
        <dbReference type="EMBL" id="MTJ04485.1"/>
    </source>
</evidence>
<dbReference type="InterPro" id="IPR058163">
    <property type="entry name" value="LysR-type_TF_proteobact-type"/>
</dbReference>
<accession>A0A7C9HBQ0</accession>
<comment type="similarity">
    <text evidence="1">Belongs to the LysR transcriptional regulatory family.</text>
</comment>
<name>A0A7C9HBQ0_9RHOB</name>
<dbReference type="AlphaFoldDB" id="A0A7C9HBQ0"/>
<dbReference type="InterPro" id="IPR000847">
    <property type="entry name" value="LysR_HTH_N"/>
</dbReference>
<reference evidence="6 7" key="1">
    <citation type="submission" date="2019-06" db="EMBL/GenBank/DDBJ databases">
        <title>Enrichment of Autotrophic Halophilic Microorganisms from Red Sea Brine Pool Using Microbial Electrosynthesis System.</title>
        <authorList>
            <person name="Alqahtani M.F."/>
            <person name="Bajracharya S."/>
            <person name="Katuri K.P."/>
            <person name="Ali M."/>
            <person name="Saikaly P.E."/>
        </authorList>
    </citation>
    <scope>NUCLEOTIDE SEQUENCE [LARGE SCALE GENOMIC DNA]</scope>
    <source>
        <strain evidence="6">MES6</strain>
    </source>
</reference>
<dbReference type="GO" id="GO:0043565">
    <property type="term" value="F:sequence-specific DNA binding"/>
    <property type="evidence" value="ECO:0007669"/>
    <property type="project" value="TreeGrafter"/>
</dbReference>
<proteinExistence type="inferred from homology"/>
<dbReference type="InterPro" id="IPR005119">
    <property type="entry name" value="LysR_subst-bd"/>
</dbReference>
<dbReference type="InterPro" id="IPR036390">
    <property type="entry name" value="WH_DNA-bd_sf"/>
</dbReference>
<dbReference type="Pfam" id="PF03466">
    <property type="entry name" value="LysR_substrate"/>
    <property type="match status" value="1"/>
</dbReference>
<sequence>MEKALKTLDWSLVQGFLAVAEAGSLSGAARRLGRSQPTLGRQIRQIEAQLGVDLFKRHPRGLALSDGGEALLPAAQRMRDAIADIALTAAGRDRALEGAVRITASEVVAFHLLPPIIANIRQALPRLRIDLVASDTSDNLLYRDADIAVRMYRPQQLDIVARQIGEMPIGIYAAHGYLNRAGVPQSIDALPNFDLVGFDRSDLILRRMRDMGWPATRDWFTTRCDNQLVSWSLLCAGCGIGFAPLALGQGEARVRRLLPDLDLPALPVWLAAPQATRRTPRIARVWDMLAAGLGDVLS</sequence>
<dbReference type="PANTHER" id="PTHR30537">
    <property type="entry name" value="HTH-TYPE TRANSCRIPTIONAL REGULATOR"/>
    <property type="match status" value="1"/>
</dbReference>
<dbReference type="Proteomes" id="UP000483078">
    <property type="component" value="Unassembled WGS sequence"/>
</dbReference>
<comment type="caution">
    <text evidence="6">The sequence shown here is derived from an EMBL/GenBank/DDBJ whole genome shotgun (WGS) entry which is preliminary data.</text>
</comment>
<evidence type="ECO:0000256" key="2">
    <source>
        <dbReference type="ARBA" id="ARBA00023015"/>
    </source>
</evidence>
<dbReference type="SUPFAM" id="SSF53850">
    <property type="entry name" value="Periplasmic binding protein-like II"/>
    <property type="match status" value="1"/>
</dbReference>